<dbReference type="SUPFAM" id="SSF55804">
    <property type="entry name" value="Phoshotransferase/anion transport protein"/>
    <property type="match status" value="1"/>
</dbReference>
<accession>A0A5C8Z8L9</accession>
<dbReference type="PANTHER" id="PTHR47738:SF1">
    <property type="entry name" value="NITROGEN REGULATORY PROTEIN"/>
    <property type="match status" value="1"/>
</dbReference>
<keyword evidence="3" id="KW-1185">Reference proteome</keyword>
<feature type="domain" description="PTS EIIA type-2" evidence="1">
    <location>
        <begin position="4"/>
        <end position="153"/>
    </location>
</feature>
<reference evidence="2 3" key="1">
    <citation type="submission" date="2019-07" db="EMBL/GenBank/DDBJ databases">
        <title>Reinekea sp. strain SSH23 genome sequencing and assembly.</title>
        <authorList>
            <person name="Kim I."/>
        </authorList>
    </citation>
    <scope>NUCLEOTIDE SEQUENCE [LARGE SCALE GENOMIC DNA]</scope>
    <source>
        <strain evidence="2 3">SSH23</strain>
    </source>
</reference>
<sequence>MHNTLITKETILLNLDAKSKADALHKMCGHLFLVKKTQNPSSLFADITARESVVSTFAGTKTAIPHAISAHVDEPVLCFARVQSDEFTWDGNDEDVRFIFLLSAPAKDDLSELRQSQSYVFSSVAELISRPETLELWEHADNESVILESLNHEFKAKLNNRITN</sequence>
<dbReference type="GO" id="GO:0030295">
    <property type="term" value="F:protein kinase activator activity"/>
    <property type="evidence" value="ECO:0007669"/>
    <property type="project" value="TreeGrafter"/>
</dbReference>
<dbReference type="InterPro" id="IPR016152">
    <property type="entry name" value="PTrfase/Anion_transptr"/>
</dbReference>
<comment type="caution">
    <text evidence="2">The sequence shown here is derived from an EMBL/GenBank/DDBJ whole genome shotgun (WGS) entry which is preliminary data.</text>
</comment>
<dbReference type="Gene3D" id="3.40.930.10">
    <property type="entry name" value="Mannitol-specific EII, Chain A"/>
    <property type="match status" value="1"/>
</dbReference>
<evidence type="ECO:0000313" key="3">
    <source>
        <dbReference type="Proteomes" id="UP000321764"/>
    </source>
</evidence>
<dbReference type="PANTHER" id="PTHR47738">
    <property type="entry name" value="PTS SYSTEM FRUCTOSE-LIKE EIIA COMPONENT-RELATED"/>
    <property type="match status" value="1"/>
</dbReference>
<keyword evidence="2" id="KW-0813">Transport</keyword>
<dbReference type="InterPro" id="IPR051541">
    <property type="entry name" value="PTS_SugarTrans_NitroReg"/>
</dbReference>
<gene>
    <name evidence="2" type="ORF">FME95_06975</name>
</gene>
<evidence type="ECO:0000259" key="1">
    <source>
        <dbReference type="PROSITE" id="PS51094"/>
    </source>
</evidence>
<dbReference type="AlphaFoldDB" id="A0A5C8Z8L9"/>
<keyword evidence="2" id="KW-0762">Sugar transport</keyword>
<dbReference type="Pfam" id="PF00359">
    <property type="entry name" value="PTS_EIIA_2"/>
    <property type="match status" value="1"/>
</dbReference>
<dbReference type="Proteomes" id="UP000321764">
    <property type="component" value="Unassembled WGS sequence"/>
</dbReference>
<evidence type="ECO:0000313" key="2">
    <source>
        <dbReference type="EMBL" id="TXR54272.1"/>
    </source>
</evidence>
<dbReference type="EMBL" id="VKAD01000001">
    <property type="protein sequence ID" value="TXR54272.1"/>
    <property type="molecule type" value="Genomic_DNA"/>
</dbReference>
<dbReference type="OrthoDB" id="6399425at2"/>
<dbReference type="RefSeq" id="WP_147713670.1">
    <property type="nucleotide sequence ID" value="NZ_VKAD01000001.1"/>
</dbReference>
<dbReference type="PROSITE" id="PS51094">
    <property type="entry name" value="PTS_EIIA_TYPE_2"/>
    <property type="match status" value="1"/>
</dbReference>
<name>A0A5C8Z8L9_9GAMM</name>
<organism evidence="2 3">
    <name type="scientific">Reinekea thalattae</name>
    <dbReference type="NCBI Taxonomy" id="2593301"/>
    <lineage>
        <taxon>Bacteria</taxon>
        <taxon>Pseudomonadati</taxon>
        <taxon>Pseudomonadota</taxon>
        <taxon>Gammaproteobacteria</taxon>
        <taxon>Oceanospirillales</taxon>
        <taxon>Saccharospirillaceae</taxon>
        <taxon>Reinekea</taxon>
    </lineage>
</organism>
<protein>
    <submittedName>
        <fullName evidence="2">PTS sugar transporter subunit IIA</fullName>
    </submittedName>
</protein>
<proteinExistence type="predicted"/>
<dbReference type="InterPro" id="IPR002178">
    <property type="entry name" value="PTS_EIIA_type-2_dom"/>
</dbReference>